<evidence type="ECO:0000259" key="5">
    <source>
        <dbReference type="Pfam" id="PF05351"/>
    </source>
</evidence>
<name>A0A835ZCZ8_9STRA</name>
<dbReference type="InterPro" id="IPR014756">
    <property type="entry name" value="Ig_E-set"/>
</dbReference>
<keyword evidence="2" id="KW-0813">Transport</keyword>
<evidence type="ECO:0000313" key="7">
    <source>
        <dbReference type="Proteomes" id="UP000664859"/>
    </source>
</evidence>
<dbReference type="AlphaFoldDB" id="A0A835ZCZ8"/>
<dbReference type="FunFam" id="2.70.50.40:FF:000003">
    <property type="entry name" value="UNC119 homologue, putative"/>
    <property type="match status" value="1"/>
</dbReference>
<dbReference type="GO" id="GO:0008289">
    <property type="term" value="F:lipid binding"/>
    <property type="evidence" value="ECO:0007669"/>
    <property type="project" value="UniProtKB-KW"/>
</dbReference>
<dbReference type="GO" id="GO:0042953">
    <property type="term" value="P:lipoprotein transport"/>
    <property type="evidence" value="ECO:0007669"/>
    <property type="project" value="TreeGrafter"/>
</dbReference>
<evidence type="ECO:0000256" key="3">
    <source>
        <dbReference type="ARBA" id="ARBA00022927"/>
    </source>
</evidence>
<evidence type="ECO:0000256" key="1">
    <source>
        <dbReference type="ARBA" id="ARBA00008102"/>
    </source>
</evidence>
<sequence>MALSTSNWRSITPEQVLKLTKPTAGFLCPLSANTYGIEYLDFSILDYSSKNVIFNVGRDNPPSIDLSGVDLADIDENLYRSIKYEFSEDVLRLPSIQTTLVFCVGEREVPGFRMVERHYFRDQLVKSFDFTFGFCIPSSTNTWDAVYSVPPMDEGLINDMINNPHETKSDSFYFVDGQLVMHNKASYKYVREDAAQAKKSYEERYGSKRTGAAGGAKAASKFADEEDIGQKALAKQHRSSAFAAFA</sequence>
<keyword evidence="4" id="KW-0446">Lipid-binding</keyword>
<reference evidence="6" key="1">
    <citation type="submission" date="2021-02" db="EMBL/GenBank/DDBJ databases">
        <title>First Annotated Genome of the Yellow-green Alga Tribonema minus.</title>
        <authorList>
            <person name="Mahan K.M."/>
        </authorList>
    </citation>
    <scope>NUCLEOTIDE SEQUENCE</scope>
    <source>
        <strain evidence="6">UTEX B ZZ1240</strain>
    </source>
</reference>
<gene>
    <name evidence="6" type="ORF">JKP88DRAFT_271404</name>
</gene>
<evidence type="ECO:0000256" key="4">
    <source>
        <dbReference type="ARBA" id="ARBA00023121"/>
    </source>
</evidence>
<dbReference type="OrthoDB" id="186887at2759"/>
<keyword evidence="3" id="KW-0653">Protein transport</keyword>
<dbReference type="Pfam" id="PF05351">
    <property type="entry name" value="GMP_PDE_delta"/>
    <property type="match status" value="1"/>
</dbReference>
<dbReference type="EMBL" id="JAFCMP010000028">
    <property type="protein sequence ID" value="KAG5190798.1"/>
    <property type="molecule type" value="Genomic_DNA"/>
</dbReference>
<dbReference type="GO" id="GO:0005929">
    <property type="term" value="C:cilium"/>
    <property type="evidence" value="ECO:0007669"/>
    <property type="project" value="TreeGrafter"/>
</dbReference>
<dbReference type="PANTHER" id="PTHR12951">
    <property type="entry name" value="RETINAL PROTEIN 4"/>
    <property type="match status" value="1"/>
</dbReference>
<dbReference type="InterPro" id="IPR051519">
    <property type="entry name" value="PDE6D_unc-119_myristoyl-bd"/>
</dbReference>
<dbReference type="PANTHER" id="PTHR12951:SF1">
    <property type="entry name" value="PROTEIN UNC-119 HOMOLOG"/>
    <property type="match status" value="1"/>
</dbReference>
<comment type="caution">
    <text evidence="6">The sequence shown here is derived from an EMBL/GenBank/DDBJ whole genome shotgun (WGS) entry which is preliminary data.</text>
</comment>
<dbReference type="GO" id="GO:0060271">
    <property type="term" value="P:cilium assembly"/>
    <property type="evidence" value="ECO:0007669"/>
    <property type="project" value="TreeGrafter"/>
</dbReference>
<evidence type="ECO:0000313" key="6">
    <source>
        <dbReference type="EMBL" id="KAG5190798.1"/>
    </source>
</evidence>
<dbReference type="InterPro" id="IPR037036">
    <property type="entry name" value="PDED_dom_sf"/>
</dbReference>
<dbReference type="InterPro" id="IPR008015">
    <property type="entry name" value="PDED_dom"/>
</dbReference>
<accession>A0A835ZCZ8</accession>
<feature type="domain" description="GMP phosphodiesterase delta subunit" evidence="5">
    <location>
        <begin position="32"/>
        <end position="189"/>
    </location>
</feature>
<dbReference type="Gene3D" id="2.70.50.40">
    <property type="entry name" value="GMP phosphodiesterase, delta subunit"/>
    <property type="match status" value="1"/>
</dbReference>
<evidence type="ECO:0000256" key="2">
    <source>
        <dbReference type="ARBA" id="ARBA00022448"/>
    </source>
</evidence>
<dbReference type="SUPFAM" id="SSF81296">
    <property type="entry name" value="E set domains"/>
    <property type="match status" value="1"/>
</dbReference>
<protein>
    <submittedName>
        <fullName evidence="6">GMP-PDE, delta subunit-domain-containing protein</fullName>
    </submittedName>
</protein>
<dbReference type="Proteomes" id="UP000664859">
    <property type="component" value="Unassembled WGS sequence"/>
</dbReference>
<proteinExistence type="inferred from homology"/>
<organism evidence="6 7">
    <name type="scientific">Tribonema minus</name>
    <dbReference type="NCBI Taxonomy" id="303371"/>
    <lineage>
        <taxon>Eukaryota</taxon>
        <taxon>Sar</taxon>
        <taxon>Stramenopiles</taxon>
        <taxon>Ochrophyta</taxon>
        <taxon>PX clade</taxon>
        <taxon>Xanthophyceae</taxon>
        <taxon>Tribonematales</taxon>
        <taxon>Tribonemataceae</taxon>
        <taxon>Tribonema</taxon>
    </lineage>
</organism>
<comment type="similarity">
    <text evidence="1">Belongs to the PDE6D/unc-119 family.</text>
</comment>
<keyword evidence="7" id="KW-1185">Reference proteome</keyword>